<evidence type="ECO:0000313" key="1">
    <source>
        <dbReference type="EMBL" id="ECD4528903.1"/>
    </source>
</evidence>
<feature type="non-terminal residue" evidence="1">
    <location>
        <position position="79"/>
    </location>
</feature>
<protein>
    <submittedName>
        <fullName evidence="1">Type VI secretion system tip protein VgrG</fullName>
    </submittedName>
</protein>
<dbReference type="SUPFAM" id="SSF69279">
    <property type="entry name" value="Phage tail proteins"/>
    <property type="match status" value="1"/>
</dbReference>
<dbReference type="Gene3D" id="2.30.110.50">
    <property type="match status" value="1"/>
</dbReference>
<sequence>MSTGLRFTLEVDGLPPDALVVESFHLSQSLSTLFSLDISLVSQQLHNIEFAQVLEKPAHLKIWQGTEIQRRVNGIVTWF</sequence>
<proteinExistence type="predicted"/>
<comment type="caution">
    <text evidence="1">The sequence shown here is derived from an EMBL/GenBank/DDBJ whole genome shotgun (WGS) entry which is preliminary data.</text>
</comment>
<dbReference type="AlphaFoldDB" id="A0A5H7IM31"/>
<gene>
    <name evidence="1" type="ORF">E0940_19060</name>
</gene>
<name>A0A5H7IM31_SALET</name>
<organism evidence="1">
    <name type="scientific">Salmonella enterica subsp. enterica serovar Mapo</name>
    <dbReference type="NCBI Taxonomy" id="2564752"/>
    <lineage>
        <taxon>Bacteria</taxon>
        <taxon>Pseudomonadati</taxon>
        <taxon>Pseudomonadota</taxon>
        <taxon>Gammaproteobacteria</taxon>
        <taxon>Enterobacterales</taxon>
        <taxon>Enterobacteriaceae</taxon>
        <taxon>Salmonella</taxon>
    </lineage>
</organism>
<accession>A0A5H7IM31</accession>
<reference evidence="1" key="1">
    <citation type="submission" date="2019-03" db="EMBL/GenBank/DDBJ databases">
        <authorList>
            <person name="Ashton P.M."/>
            <person name="Dallman T."/>
            <person name="Nair S."/>
            <person name="De Pinna E."/>
            <person name="Peters T."/>
            <person name="Grant K."/>
        </authorList>
    </citation>
    <scope>NUCLEOTIDE SEQUENCE</scope>
    <source>
        <strain evidence="1">266927</strain>
    </source>
</reference>
<dbReference type="EMBL" id="AAIETE010000021">
    <property type="protein sequence ID" value="ECD4528903.1"/>
    <property type="molecule type" value="Genomic_DNA"/>
</dbReference>